<dbReference type="Proteomes" id="UP000044938">
    <property type="component" value="Unassembled WGS sequence"/>
</dbReference>
<evidence type="ECO:0000313" key="2">
    <source>
        <dbReference type="EMBL" id="COW43219.1"/>
    </source>
</evidence>
<dbReference type="EMBL" id="CFOE01000647">
    <property type="protein sequence ID" value="CFE44273.1"/>
    <property type="molecule type" value="Genomic_DNA"/>
</dbReference>
<evidence type="ECO:0000313" key="4">
    <source>
        <dbReference type="Proteomes" id="UP000048289"/>
    </source>
</evidence>
<dbReference type="RefSeq" id="WP_003914181.1">
    <property type="nucleotide sequence ID" value="NZ_CNLQ01000063.1"/>
</dbReference>
<evidence type="ECO:0000313" key="1">
    <source>
        <dbReference type="EMBL" id="CFE44273.1"/>
    </source>
</evidence>
<organism evidence="2 3">
    <name type="scientific">Mycobacterium tuberculosis</name>
    <dbReference type="NCBI Taxonomy" id="1773"/>
    <lineage>
        <taxon>Bacteria</taxon>
        <taxon>Bacillati</taxon>
        <taxon>Actinomycetota</taxon>
        <taxon>Actinomycetes</taxon>
        <taxon>Mycobacteriales</taxon>
        <taxon>Mycobacteriaceae</taxon>
        <taxon>Mycobacterium</taxon>
        <taxon>Mycobacterium tuberculosis complex</taxon>
    </lineage>
</organism>
<accession>A0A655J4P2</accession>
<sequence length="83" mass="9475">MCVVWARVLARSRRRWYPLTACLPLAPDHTNPDTPRRMRYVTGDHAVQVFQLTSTVIDLTTKRKHTTVVYAATSMSGTPPLHR</sequence>
<gene>
    <name evidence="1" type="ORF">ERS007681_03595</name>
    <name evidence="2" type="ORF">ERS007720_02630</name>
</gene>
<protein>
    <submittedName>
        <fullName evidence="2">Uncharacterized protein</fullName>
    </submittedName>
</protein>
<reference evidence="3 4" key="1">
    <citation type="submission" date="2015-03" db="EMBL/GenBank/DDBJ databases">
        <authorList>
            <consortium name="Pathogen Informatics"/>
        </authorList>
    </citation>
    <scope>NUCLEOTIDE SEQUENCE [LARGE SCALE GENOMIC DNA]</scope>
    <source>
        <strain evidence="1 4">G09901357</strain>
        <strain evidence="2 3">M09401471</strain>
    </source>
</reference>
<dbReference type="Proteomes" id="UP000048289">
    <property type="component" value="Unassembled WGS sequence"/>
</dbReference>
<proteinExistence type="predicted"/>
<dbReference type="AlphaFoldDB" id="A0A655J4P2"/>
<evidence type="ECO:0000313" key="3">
    <source>
        <dbReference type="Proteomes" id="UP000044938"/>
    </source>
</evidence>
<name>A0A655J4P2_MYCTX</name>
<dbReference type="EMBL" id="CSAJ01000351">
    <property type="protein sequence ID" value="COW43219.1"/>
    <property type="molecule type" value="Genomic_DNA"/>
</dbReference>